<dbReference type="Gene3D" id="3.30.40.10">
    <property type="entry name" value="Zinc/RING finger domain, C3HC4 (zinc finger)"/>
    <property type="match status" value="1"/>
</dbReference>
<reference evidence="7 8" key="1">
    <citation type="submission" date="2019-06" db="EMBL/GenBank/DDBJ databases">
        <title>Discovery of a novel chromosome fission-fusion reversal in muntjac.</title>
        <authorList>
            <person name="Mudd A.B."/>
            <person name="Bredeson J.V."/>
            <person name="Baum R."/>
            <person name="Hockemeyer D."/>
            <person name="Rokhsar D.S."/>
        </authorList>
    </citation>
    <scope>NUCLEOTIDE SEQUENCE [LARGE SCALE GENOMIC DNA]</scope>
    <source>
        <strain evidence="7">UCam_UCB_Mr</strain>
        <tissue evidence="7">Fibroblast cell line</tissue>
    </source>
</reference>
<organism evidence="7 8">
    <name type="scientific">Muntiacus reevesi</name>
    <name type="common">Reeves' muntjac</name>
    <name type="synonym">Cervus reevesi</name>
    <dbReference type="NCBI Taxonomy" id="9886"/>
    <lineage>
        <taxon>Eukaryota</taxon>
        <taxon>Metazoa</taxon>
        <taxon>Chordata</taxon>
        <taxon>Craniata</taxon>
        <taxon>Vertebrata</taxon>
        <taxon>Euteleostomi</taxon>
        <taxon>Mammalia</taxon>
        <taxon>Eutheria</taxon>
        <taxon>Laurasiatheria</taxon>
        <taxon>Artiodactyla</taxon>
        <taxon>Ruminantia</taxon>
        <taxon>Pecora</taxon>
        <taxon>Cervidae</taxon>
        <taxon>Muntiacinae</taxon>
        <taxon>Muntiacus</taxon>
    </lineage>
</organism>
<evidence type="ECO:0000313" key="8">
    <source>
        <dbReference type="Proteomes" id="UP000326062"/>
    </source>
</evidence>
<evidence type="ECO:0000259" key="6">
    <source>
        <dbReference type="Pfam" id="PF12678"/>
    </source>
</evidence>
<keyword evidence="2" id="KW-0479">Metal-binding</keyword>
<comment type="pathway">
    <text evidence="1">Protein modification; protein ubiquitination.</text>
</comment>
<dbReference type="SUPFAM" id="SSF57850">
    <property type="entry name" value="RING/U-box"/>
    <property type="match status" value="1"/>
</dbReference>
<keyword evidence="3" id="KW-0863">Zinc-finger</keyword>
<evidence type="ECO:0000256" key="4">
    <source>
        <dbReference type="ARBA" id="ARBA00022786"/>
    </source>
</evidence>
<feature type="domain" description="Zinc finger RING-H2-type" evidence="6">
    <location>
        <begin position="3"/>
        <end position="42"/>
    </location>
</feature>
<dbReference type="InterPro" id="IPR024766">
    <property type="entry name" value="Znf_RING_H2"/>
</dbReference>
<name>A0A5J5MJ80_MUNRE</name>
<dbReference type="Pfam" id="PF12678">
    <property type="entry name" value="zf-rbx1"/>
    <property type="match status" value="1"/>
</dbReference>
<dbReference type="EMBL" id="VCEB01000003">
    <property type="protein sequence ID" value="KAB0380244.1"/>
    <property type="molecule type" value="Genomic_DNA"/>
</dbReference>
<evidence type="ECO:0000256" key="3">
    <source>
        <dbReference type="ARBA" id="ARBA00022771"/>
    </source>
</evidence>
<gene>
    <name evidence="7" type="ORF">FD755_008028</name>
</gene>
<protein>
    <recommendedName>
        <fullName evidence="6">Zinc finger RING-H2-type domain-containing protein</fullName>
    </recommendedName>
</protein>
<accession>A0A5J5MJ80</accession>
<keyword evidence="4" id="KW-0833">Ubl conjugation pathway</keyword>
<proteinExistence type="predicted"/>
<keyword evidence="8" id="KW-1185">Reference proteome</keyword>
<dbReference type="InterPro" id="IPR013083">
    <property type="entry name" value="Znf_RING/FYVE/PHD"/>
</dbReference>
<dbReference type="AlphaFoldDB" id="A0A5J5MJ80"/>
<evidence type="ECO:0000313" key="7">
    <source>
        <dbReference type="EMBL" id="KAB0380244.1"/>
    </source>
</evidence>
<evidence type="ECO:0000256" key="5">
    <source>
        <dbReference type="ARBA" id="ARBA00022833"/>
    </source>
</evidence>
<dbReference type="Proteomes" id="UP000326062">
    <property type="component" value="Chromosome 3"/>
</dbReference>
<comment type="caution">
    <text evidence="7">The sequence shown here is derived from an EMBL/GenBank/DDBJ whole genome shotgun (WGS) entry which is preliminary data.</text>
</comment>
<sequence length="78" mass="8730">MMDNCATCRNHIMVLCIQCQAKQSSATFEQSAVAWGVCNMLFTSLASLVGSEHSRCVHWTAKTRNSKSICTGKREFFH</sequence>
<evidence type="ECO:0000256" key="1">
    <source>
        <dbReference type="ARBA" id="ARBA00004906"/>
    </source>
</evidence>
<keyword evidence="5" id="KW-0862">Zinc</keyword>
<evidence type="ECO:0000256" key="2">
    <source>
        <dbReference type="ARBA" id="ARBA00022723"/>
    </source>
</evidence>